<evidence type="ECO:0000313" key="1">
    <source>
        <dbReference type="EMBL" id="GEX00785.1"/>
    </source>
</evidence>
<protein>
    <submittedName>
        <fullName evidence="1">Uncharacterized protein</fullName>
    </submittedName>
</protein>
<gene>
    <name evidence="1" type="ORF">Tci_272760</name>
</gene>
<dbReference type="AlphaFoldDB" id="A0A699H4H9"/>
<name>A0A699H4H9_TANCI</name>
<sequence length="126" mass="13951">MSPKPDLVFNTALTAIETDHLAFTIQLSPTKPAQDLSHTNRPTTSIIEDWVSNFEDESETKAPHIVLSFVQSSEQVKSPRNFVKHVKTSIPAATPKPASVTPPNWLAAEYWVRGVLPHGSTTQDIY</sequence>
<reference evidence="1" key="1">
    <citation type="journal article" date="2019" name="Sci. Rep.">
        <title>Draft genome of Tanacetum cinerariifolium, the natural source of mosquito coil.</title>
        <authorList>
            <person name="Yamashiro T."/>
            <person name="Shiraishi A."/>
            <person name="Satake H."/>
            <person name="Nakayama K."/>
        </authorList>
    </citation>
    <scope>NUCLEOTIDE SEQUENCE</scope>
</reference>
<comment type="caution">
    <text evidence="1">The sequence shown here is derived from an EMBL/GenBank/DDBJ whole genome shotgun (WGS) entry which is preliminary data.</text>
</comment>
<accession>A0A699H4H9</accession>
<dbReference type="EMBL" id="BKCJ010084724">
    <property type="protein sequence ID" value="GEX00785.1"/>
    <property type="molecule type" value="Genomic_DNA"/>
</dbReference>
<proteinExistence type="predicted"/>
<organism evidence="1">
    <name type="scientific">Tanacetum cinerariifolium</name>
    <name type="common">Dalmatian daisy</name>
    <name type="synonym">Chrysanthemum cinerariifolium</name>
    <dbReference type="NCBI Taxonomy" id="118510"/>
    <lineage>
        <taxon>Eukaryota</taxon>
        <taxon>Viridiplantae</taxon>
        <taxon>Streptophyta</taxon>
        <taxon>Embryophyta</taxon>
        <taxon>Tracheophyta</taxon>
        <taxon>Spermatophyta</taxon>
        <taxon>Magnoliopsida</taxon>
        <taxon>eudicotyledons</taxon>
        <taxon>Gunneridae</taxon>
        <taxon>Pentapetalae</taxon>
        <taxon>asterids</taxon>
        <taxon>campanulids</taxon>
        <taxon>Asterales</taxon>
        <taxon>Asteraceae</taxon>
        <taxon>Asteroideae</taxon>
        <taxon>Anthemideae</taxon>
        <taxon>Anthemidinae</taxon>
        <taxon>Tanacetum</taxon>
    </lineage>
</organism>